<dbReference type="EMBL" id="MG273660">
    <property type="protein sequence ID" value="QES95275.1"/>
    <property type="molecule type" value="Genomic_DNA"/>
</dbReference>
<keyword evidence="1" id="KW-1133">Transmembrane helix</keyword>
<accession>A0A5J6DVX2</accession>
<feature type="transmembrane region" description="Helical" evidence="1">
    <location>
        <begin position="142"/>
        <end position="162"/>
    </location>
</feature>
<feature type="transmembrane region" description="Helical" evidence="1">
    <location>
        <begin position="290"/>
        <end position="309"/>
    </location>
</feature>
<proteinExistence type="predicted"/>
<evidence type="ECO:0000313" key="2">
    <source>
        <dbReference type="EMBL" id="QES95275.1"/>
    </source>
</evidence>
<dbReference type="AlphaFoldDB" id="A0A5J6DVX2"/>
<keyword evidence="1" id="KW-0472">Membrane</keyword>
<organism evidence="2">
    <name type="scientific">Nitzschia sp.</name>
    <name type="common">in: diatoms</name>
    <dbReference type="NCBI Taxonomy" id="1884248"/>
    <lineage>
        <taxon>Eukaryota</taxon>
        <taxon>Sar</taxon>
        <taxon>Stramenopiles</taxon>
        <taxon>Ochrophyta</taxon>
        <taxon>Bacillariophyta</taxon>
        <taxon>Bacillariophyceae</taxon>
        <taxon>Bacillariophycidae</taxon>
        <taxon>Bacillariales</taxon>
        <taxon>Bacillariaceae</taxon>
        <taxon>Nitzschia</taxon>
    </lineage>
</organism>
<keyword evidence="2" id="KW-0934">Plastid</keyword>
<name>A0A5J6DVX2_9STRA</name>
<feature type="transmembrane region" description="Helical" evidence="1">
    <location>
        <begin position="251"/>
        <end position="270"/>
    </location>
</feature>
<keyword evidence="1" id="KW-0812">Transmembrane</keyword>
<protein>
    <submittedName>
        <fullName evidence="2">Uncharacterized protein</fullName>
    </submittedName>
</protein>
<feature type="transmembrane region" description="Helical" evidence="1">
    <location>
        <begin position="193"/>
        <end position="217"/>
    </location>
</feature>
<feature type="transmembrane region" description="Helical" evidence="1">
    <location>
        <begin position="396"/>
        <end position="419"/>
    </location>
</feature>
<dbReference type="EMBL" id="MG273660">
    <property type="protein sequence ID" value="QES95316.1"/>
    <property type="molecule type" value="Genomic_DNA"/>
</dbReference>
<feature type="transmembrane region" description="Helical" evidence="1">
    <location>
        <begin position="357"/>
        <end position="376"/>
    </location>
</feature>
<sequence>MYYKKKSYKINKDVYSPFNIIRISNKYIVASISKIILAPFRLKLLKSLIIQKKELLSYEKMKFSRRLKFRLYDFFIKRLLKPNIINPIQNQLIKPIIRIIKIALNHQFFYWIKINLIKKKNKFKTYQIISKLKFINLLIKRIGFILYFFLQLQYINDIIIYFKQFIFDENLNNLIFLRNNFENNFLFYYYKYLYIHSFFIIINSLAKLLIIGFISLYKLIDFVALGQEWLCIGVIFNQIRHKILWGIISKIINNSIIFISLIKHTFLPIIFKKNYLIYINQKIFWKFQHIIYLIFDEIMMMTFDINILINMTLERFWSSFKSGIYLITNDIKSYSYFFGKQYGQSYWKRSKRDYSEIILVFYLFIMDFFTLFLKIILRYSYFFKKFIFCIYQNIWYIYAIIRVYIHMILFIFSYFYLMLDIKTQFQLKKNKIN</sequence>
<evidence type="ECO:0000256" key="1">
    <source>
        <dbReference type="SAM" id="Phobius"/>
    </source>
</evidence>
<reference evidence="2" key="1">
    <citation type="journal article" date="2019" name="Am. J. Bot.">
        <title>A single loss of photosynthesis in the diatom order Bacillariales (Bacillariophyta).</title>
        <authorList>
            <person name="Onyshchenko A."/>
            <person name="Ruck E.C."/>
            <person name="Nakov T."/>
            <person name="Alverson A.J."/>
        </authorList>
    </citation>
    <scope>NUCLEOTIDE SEQUENCE</scope>
    <source>
        <strain evidence="2">Nitz4</strain>
    </source>
</reference>
<gene>
    <name evidence="2" type="primary">orf433</name>
</gene>
<geneLocation type="plastid" evidence="2"/>